<feature type="compositionally biased region" description="Low complexity" evidence="1">
    <location>
        <begin position="64"/>
        <end position="80"/>
    </location>
</feature>
<sequence length="92" mass="10104">MLFLSPHPSSAHISAQLEDKYLDNTGAQPSQPLFQTPSQPMFQAPTQPMFRPPSRSTDYNNIMSLSSTPSPSLSPSSATSQGFDPYMNNNQQ</sequence>
<evidence type="ECO:0000313" key="2">
    <source>
        <dbReference type="EMBL" id="CAI6376432.1"/>
    </source>
</evidence>
<evidence type="ECO:0000256" key="1">
    <source>
        <dbReference type="SAM" id="MobiDB-lite"/>
    </source>
</evidence>
<name>A0AAV0Y955_9HEMI</name>
<evidence type="ECO:0000313" key="3">
    <source>
        <dbReference type="Proteomes" id="UP001160148"/>
    </source>
</evidence>
<dbReference type="AlphaFoldDB" id="A0AAV0Y955"/>
<feature type="region of interest" description="Disordered" evidence="1">
    <location>
        <begin position="22"/>
        <end position="92"/>
    </location>
</feature>
<gene>
    <name evidence="2" type="ORF">MEUPH1_LOCUS29803</name>
</gene>
<organism evidence="2 3">
    <name type="scientific">Macrosiphum euphorbiae</name>
    <name type="common">potato aphid</name>
    <dbReference type="NCBI Taxonomy" id="13131"/>
    <lineage>
        <taxon>Eukaryota</taxon>
        <taxon>Metazoa</taxon>
        <taxon>Ecdysozoa</taxon>
        <taxon>Arthropoda</taxon>
        <taxon>Hexapoda</taxon>
        <taxon>Insecta</taxon>
        <taxon>Pterygota</taxon>
        <taxon>Neoptera</taxon>
        <taxon>Paraneoptera</taxon>
        <taxon>Hemiptera</taxon>
        <taxon>Sternorrhyncha</taxon>
        <taxon>Aphidomorpha</taxon>
        <taxon>Aphidoidea</taxon>
        <taxon>Aphididae</taxon>
        <taxon>Macrosiphini</taxon>
        <taxon>Macrosiphum</taxon>
    </lineage>
</organism>
<accession>A0AAV0Y955</accession>
<dbReference type="EMBL" id="CARXXK010001484">
    <property type="protein sequence ID" value="CAI6376432.1"/>
    <property type="molecule type" value="Genomic_DNA"/>
</dbReference>
<proteinExistence type="predicted"/>
<feature type="compositionally biased region" description="Polar residues" evidence="1">
    <location>
        <begin position="54"/>
        <end position="63"/>
    </location>
</feature>
<reference evidence="2 3" key="1">
    <citation type="submission" date="2023-01" db="EMBL/GenBank/DDBJ databases">
        <authorList>
            <person name="Whitehead M."/>
        </authorList>
    </citation>
    <scope>NUCLEOTIDE SEQUENCE [LARGE SCALE GENOMIC DNA]</scope>
</reference>
<feature type="compositionally biased region" description="Polar residues" evidence="1">
    <location>
        <begin position="25"/>
        <end position="46"/>
    </location>
</feature>
<keyword evidence="3" id="KW-1185">Reference proteome</keyword>
<protein>
    <submittedName>
        <fullName evidence="2">Uncharacterized protein</fullName>
    </submittedName>
</protein>
<dbReference type="Proteomes" id="UP001160148">
    <property type="component" value="Unassembled WGS sequence"/>
</dbReference>
<comment type="caution">
    <text evidence="2">The sequence shown here is derived from an EMBL/GenBank/DDBJ whole genome shotgun (WGS) entry which is preliminary data.</text>
</comment>